<gene>
    <name evidence="4" type="ORF">A3J19_01625</name>
</gene>
<dbReference type="PROSITE" id="PS51462">
    <property type="entry name" value="NUDIX"/>
    <property type="match status" value="1"/>
</dbReference>
<organism evidence="4 5">
    <name type="scientific">Candidatus Daviesbacteria bacterium RIFCSPLOWO2_02_FULL_41_8</name>
    <dbReference type="NCBI Taxonomy" id="1797798"/>
    <lineage>
        <taxon>Bacteria</taxon>
        <taxon>Candidatus Daviesiibacteriota</taxon>
    </lineage>
</organism>
<protein>
    <recommendedName>
        <fullName evidence="3">Nudix hydrolase domain-containing protein</fullName>
    </recommendedName>
</protein>
<dbReference type="CDD" id="cd02883">
    <property type="entry name" value="NUDIX_Hydrolase"/>
    <property type="match status" value="1"/>
</dbReference>
<evidence type="ECO:0000259" key="3">
    <source>
        <dbReference type="PROSITE" id="PS51462"/>
    </source>
</evidence>
<dbReference type="PANTHER" id="PTHR43736:SF1">
    <property type="entry name" value="DIHYDRONEOPTERIN TRIPHOSPHATE DIPHOSPHATASE"/>
    <property type="match status" value="1"/>
</dbReference>
<dbReference type="PANTHER" id="PTHR43736">
    <property type="entry name" value="ADP-RIBOSE PYROPHOSPHATASE"/>
    <property type="match status" value="1"/>
</dbReference>
<dbReference type="EMBL" id="MFDZ01000051">
    <property type="protein sequence ID" value="OGE77430.1"/>
    <property type="molecule type" value="Genomic_DNA"/>
</dbReference>
<sequence>MPIKFKYMNRSGQILDTVYFDEKDPLLNIEGRILNSIKGFCFYKDKMVMVYSQVKGYWLPPGGGIDPGETYEEAMVREIKEETNMKVLHQEVIGFQDAYENGKILRQIRSFCIVEPHGDFISDPDEGEVIEMKLIDPADYKEYFDWGEVGDLIMQKALEMKERFYK</sequence>
<dbReference type="PRINTS" id="PR00502">
    <property type="entry name" value="NUDIXFAMILY"/>
</dbReference>
<evidence type="ECO:0000256" key="1">
    <source>
        <dbReference type="ARBA" id="ARBA00022801"/>
    </source>
</evidence>
<name>A0A1F5NJ35_9BACT</name>
<comment type="similarity">
    <text evidence="2">Belongs to the Nudix hydrolase family.</text>
</comment>
<proteinExistence type="inferred from homology"/>
<dbReference type="InterPro" id="IPR000086">
    <property type="entry name" value="NUDIX_hydrolase_dom"/>
</dbReference>
<dbReference type="AlphaFoldDB" id="A0A1F5NJ35"/>
<reference evidence="4 5" key="1">
    <citation type="journal article" date="2016" name="Nat. Commun.">
        <title>Thousands of microbial genomes shed light on interconnected biogeochemical processes in an aquifer system.</title>
        <authorList>
            <person name="Anantharaman K."/>
            <person name="Brown C.T."/>
            <person name="Hug L.A."/>
            <person name="Sharon I."/>
            <person name="Castelle C.J."/>
            <person name="Probst A.J."/>
            <person name="Thomas B.C."/>
            <person name="Singh A."/>
            <person name="Wilkins M.J."/>
            <person name="Karaoz U."/>
            <person name="Brodie E.L."/>
            <person name="Williams K.H."/>
            <person name="Hubbard S.S."/>
            <person name="Banfield J.F."/>
        </authorList>
    </citation>
    <scope>NUCLEOTIDE SEQUENCE [LARGE SCALE GENOMIC DNA]</scope>
</reference>
<evidence type="ECO:0000256" key="2">
    <source>
        <dbReference type="RuleBase" id="RU003476"/>
    </source>
</evidence>
<accession>A0A1F5NJ35</accession>
<dbReference type="Proteomes" id="UP000176578">
    <property type="component" value="Unassembled WGS sequence"/>
</dbReference>
<dbReference type="Pfam" id="PF00293">
    <property type="entry name" value="NUDIX"/>
    <property type="match status" value="1"/>
</dbReference>
<dbReference type="PROSITE" id="PS00893">
    <property type="entry name" value="NUDIX_BOX"/>
    <property type="match status" value="1"/>
</dbReference>
<keyword evidence="1 2" id="KW-0378">Hydrolase</keyword>
<feature type="domain" description="Nudix hydrolase" evidence="3">
    <location>
        <begin position="5"/>
        <end position="162"/>
    </location>
</feature>
<evidence type="ECO:0000313" key="4">
    <source>
        <dbReference type="EMBL" id="OGE77430.1"/>
    </source>
</evidence>
<dbReference type="GO" id="GO:0016787">
    <property type="term" value="F:hydrolase activity"/>
    <property type="evidence" value="ECO:0007669"/>
    <property type="project" value="UniProtKB-KW"/>
</dbReference>
<dbReference type="InterPro" id="IPR015797">
    <property type="entry name" value="NUDIX_hydrolase-like_dom_sf"/>
</dbReference>
<dbReference type="InterPro" id="IPR020476">
    <property type="entry name" value="Nudix_hydrolase"/>
</dbReference>
<dbReference type="SUPFAM" id="SSF55811">
    <property type="entry name" value="Nudix"/>
    <property type="match status" value="1"/>
</dbReference>
<dbReference type="Gene3D" id="3.90.79.10">
    <property type="entry name" value="Nucleoside Triphosphate Pyrophosphohydrolase"/>
    <property type="match status" value="1"/>
</dbReference>
<evidence type="ECO:0000313" key="5">
    <source>
        <dbReference type="Proteomes" id="UP000176578"/>
    </source>
</evidence>
<dbReference type="InterPro" id="IPR020084">
    <property type="entry name" value="NUDIX_hydrolase_CS"/>
</dbReference>
<comment type="caution">
    <text evidence="4">The sequence shown here is derived from an EMBL/GenBank/DDBJ whole genome shotgun (WGS) entry which is preliminary data.</text>
</comment>